<dbReference type="RefSeq" id="WP_407326512.1">
    <property type="nucleotide sequence ID" value="NZ_CP136865.1"/>
</dbReference>
<keyword evidence="2" id="KW-0732">Signal</keyword>
<gene>
    <name evidence="3" type="ORF">R0137_11220</name>
</gene>
<evidence type="ECO:0000313" key="3">
    <source>
        <dbReference type="EMBL" id="WOJ95813.1"/>
    </source>
</evidence>
<protein>
    <submittedName>
        <fullName evidence="3">Uncharacterized protein</fullName>
    </submittedName>
</protein>
<feature type="signal peptide" evidence="2">
    <location>
        <begin position="1"/>
        <end position="21"/>
    </location>
</feature>
<organism evidence="3 4">
    <name type="scientific">Congregibacter brevis</name>
    <dbReference type="NCBI Taxonomy" id="3081201"/>
    <lineage>
        <taxon>Bacteria</taxon>
        <taxon>Pseudomonadati</taxon>
        <taxon>Pseudomonadota</taxon>
        <taxon>Gammaproteobacteria</taxon>
        <taxon>Cellvibrionales</taxon>
        <taxon>Halieaceae</taxon>
        <taxon>Congregibacter</taxon>
    </lineage>
</organism>
<evidence type="ECO:0000313" key="4">
    <source>
        <dbReference type="Proteomes" id="UP001626549"/>
    </source>
</evidence>
<evidence type="ECO:0000256" key="2">
    <source>
        <dbReference type="SAM" id="SignalP"/>
    </source>
</evidence>
<dbReference type="EMBL" id="CP136865">
    <property type="protein sequence ID" value="WOJ95813.1"/>
    <property type="molecule type" value="Genomic_DNA"/>
</dbReference>
<name>A0ABZ0IAS5_9GAMM</name>
<evidence type="ECO:0000256" key="1">
    <source>
        <dbReference type="SAM" id="MobiDB-lite"/>
    </source>
</evidence>
<reference evidence="3 4" key="1">
    <citation type="submission" date="2023-10" db="EMBL/GenBank/DDBJ databases">
        <title>Two novel species belonging to the OM43/NOR5 clade.</title>
        <authorList>
            <person name="Park M."/>
        </authorList>
    </citation>
    <scope>NUCLEOTIDE SEQUENCE [LARGE SCALE GENOMIC DNA]</scope>
    <source>
        <strain evidence="3 4">IMCC45268</strain>
    </source>
</reference>
<accession>A0ABZ0IAS5</accession>
<proteinExistence type="predicted"/>
<dbReference type="Proteomes" id="UP001626549">
    <property type="component" value="Chromosome"/>
</dbReference>
<sequence>MKQQILALIAFAMVALLSACSSTGGSSAGTANSTTNAVAQANEEDPLICENYIPSGTRIARKVCIRQSEKDRIQEQAQTITQENQRRAVIGSPTGND</sequence>
<keyword evidence="4" id="KW-1185">Reference proteome</keyword>
<feature type="region of interest" description="Disordered" evidence="1">
    <location>
        <begin position="75"/>
        <end position="97"/>
    </location>
</feature>
<feature type="chain" id="PRO_5045387933" evidence="2">
    <location>
        <begin position="22"/>
        <end position="97"/>
    </location>
</feature>